<comment type="caution">
    <text evidence="1">The sequence shown here is derived from an EMBL/GenBank/DDBJ whole genome shotgun (WGS) entry which is preliminary data.</text>
</comment>
<dbReference type="AlphaFoldDB" id="A0A178Z4U1"/>
<name>A0A178Z4U1_9EURO</name>
<accession>A0A178Z4U1</accession>
<dbReference type="Proteomes" id="UP000078343">
    <property type="component" value="Unassembled WGS sequence"/>
</dbReference>
<dbReference type="RefSeq" id="XP_018687570.1">
    <property type="nucleotide sequence ID" value="XM_018843243.1"/>
</dbReference>
<organism evidence="1 2">
    <name type="scientific">Fonsecaea erecta</name>
    <dbReference type="NCBI Taxonomy" id="1367422"/>
    <lineage>
        <taxon>Eukaryota</taxon>
        <taxon>Fungi</taxon>
        <taxon>Dikarya</taxon>
        <taxon>Ascomycota</taxon>
        <taxon>Pezizomycotina</taxon>
        <taxon>Eurotiomycetes</taxon>
        <taxon>Chaetothyriomycetidae</taxon>
        <taxon>Chaetothyriales</taxon>
        <taxon>Herpotrichiellaceae</taxon>
        <taxon>Fonsecaea</taxon>
    </lineage>
</organism>
<keyword evidence="2" id="KW-1185">Reference proteome</keyword>
<dbReference type="EMBL" id="LVYI01000015">
    <property type="protein sequence ID" value="OAP54203.1"/>
    <property type="molecule type" value="Genomic_DNA"/>
</dbReference>
<dbReference type="GeneID" id="30015906"/>
<evidence type="ECO:0000313" key="1">
    <source>
        <dbReference type="EMBL" id="OAP54203.1"/>
    </source>
</evidence>
<sequence>MALKKPTVKINRKPASKRTLAAGRRAALLSESVRRNSRRAITAAYRTTFDWIFEDDGVEKDAGQPLYSYDVDPHPCKHIMGHSSHRLFLLGTEPLHHALDSDLPLHWLPREIEGASTEPPAHVSFECPDCGVATYYCSAGSLKTLDVVLHLPQCLDHGLVDPFFCGDGTNDAAAVAQANVSACQSRLFKTSAVPTGPSAALVSQNFAKYARAADLGQPNSQSTHGVVVSPDA</sequence>
<reference evidence="1 2" key="1">
    <citation type="submission" date="2016-04" db="EMBL/GenBank/DDBJ databases">
        <title>Draft genome of Fonsecaea erecta CBS 125763.</title>
        <authorList>
            <person name="Weiss V.A."/>
            <person name="Vicente V.A."/>
            <person name="Raittz R.T."/>
            <person name="Moreno L.F."/>
            <person name="De Souza E.M."/>
            <person name="Pedrosa F.O."/>
            <person name="Steffens M.B."/>
            <person name="Faoro H."/>
            <person name="Tadra-Sfeir M.Z."/>
            <person name="Najafzadeh M.J."/>
            <person name="Felipe M.S."/>
            <person name="Teixeira M."/>
            <person name="Sun J."/>
            <person name="Xi L."/>
            <person name="Gomes R."/>
            <person name="De Azevedo C.M."/>
            <person name="Salgado C.G."/>
            <person name="Da Silva M.B."/>
            <person name="Nascimento M.F."/>
            <person name="Queiroz-Telles F."/>
            <person name="Attili D.S."/>
            <person name="Gorbushina A."/>
        </authorList>
    </citation>
    <scope>NUCLEOTIDE SEQUENCE [LARGE SCALE GENOMIC DNA]</scope>
    <source>
        <strain evidence="1 2">CBS 125763</strain>
    </source>
</reference>
<protein>
    <submittedName>
        <fullName evidence="1">Uncharacterized protein</fullName>
    </submittedName>
</protein>
<proteinExistence type="predicted"/>
<evidence type="ECO:0000313" key="2">
    <source>
        <dbReference type="Proteomes" id="UP000078343"/>
    </source>
</evidence>
<gene>
    <name evidence="1" type="ORF">AYL99_11738</name>
</gene>